<dbReference type="AlphaFoldDB" id="A0A9X2KJJ4"/>
<sequence length="281" mass="31370">MGMERREAREDSAAADMPLASLRAQIAGLRLTVAALRLTSRAVKAGFRPGQERHPKGSGRISGRWRRVTGRKPLQVDIPGPKKKPIGSGSPRTPPKSRRLKLPKPGIGHNGGPPLEDPPTIPRQEPPTRRLRHIVVKAVVRFAARALSRGAAGPIAVLLTAIDVARWMQTYYSWIEAYFEAPKTLAELQRGAAQGKRHGYDIHHIVEEDAALKDGFPDSMVNGPSNLVRISRLKHWEISAWYQRTNPKFGQQSPRQYLRGKSWEERLRLGIDALRNAKVLK</sequence>
<reference evidence="2" key="1">
    <citation type="submission" date="2022-03" db="EMBL/GenBank/DDBJ databases">
        <title>Aurantimonas Liuensis sp. Nov., isolated from the hadal seawater of the Mariana Trench.</title>
        <authorList>
            <person name="Liu R."/>
        </authorList>
    </citation>
    <scope>NUCLEOTIDE SEQUENCE</scope>
    <source>
        <strain evidence="2">LRZ36</strain>
    </source>
</reference>
<comment type="caution">
    <text evidence="2">The sequence shown here is derived from an EMBL/GenBank/DDBJ whole genome shotgun (WGS) entry which is preliminary data.</text>
</comment>
<evidence type="ECO:0000313" key="2">
    <source>
        <dbReference type="EMBL" id="MCP3056742.1"/>
    </source>
</evidence>
<name>A0A9X2KJJ4_9HYPH</name>
<accession>A0A9X2KJJ4</accession>
<evidence type="ECO:0000313" key="3">
    <source>
        <dbReference type="Proteomes" id="UP001155220"/>
    </source>
</evidence>
<proteinExistence type="predicted"/>
<organism evidence="2 3">
    <name type="scientific">Aurantimonas marianensis</name>
    <dbReference type="NCBI Taxonomy" id="2920428"/>
    <lineage>
        <taxon>Bacteria</taxon>
        <taxon>Pseudomonadati</taxon>
        <taxon>Pseudomonadota</taxon>
        <taxon>Alphaproteobacteria</taxon>
        <taxon>Hyphomicrobiales</taxon>
        <taxon>Aurantimonadaceae</taxon>
        <taxon>Aurantimonas</taxon>
    </lineage>
</organism>
<dbReference type="Proteomes" id="UP001155220">
    <property type="component" value="Unassembled WGS sequence"/>
</dbReference>
<dbReference type="EMBL" id="JALHBS010000104">
    <property type="protein sequence ID" value="MCP3056742.1"/>
    <property type="molecule type" value="Genomic_DNA"/>
</dbReference>
<feature type="region of interest" description="Disordered" evidence="1">
    <location>
        <begin position="46"/>
        <end position="128"/>
    </location>
</feature>
<evidence type="ECO:0000256" key="1">
    <source>
        <dbReference type="SAM" id="MobiDB-lite"/>
    </source>
</evidence>
<gene>
    <name evidence="2" type="ORF">MJ956_16545</name>
</gene>
<dbReference type="RefSeq" id="WP_253965539.1">
    <property type="nucleotide sequence ID" value="NZ_JALHBS010000104.1"/>
</dbReference>
<keyword evidence="3" id="KW-1185">Reference proteome</keyword>
<protein>
    <submittedName>
        <fullName evidence="2">Uncharacterized protein</fullName>
    </submittedName>
</protein>
<feature type="compositionally biased region" description="Pro residues" evidence="1">
    <location>
        <begin position="115"/>
        <end position="125"/>
    </location>
</feature>